<feature type="transmembrane region" description="Helical" evidence="1">
    <location>
        <begin position="139"/>
        <end position="159"/>
    </location>
</feature>
<feature type="transmembrane region" description="Helical" evidence="1">
    <location>
        <begin position="171"/>
        <end position="195"/>
    </location>
</feature>
<proteinExistence type="predicted"/>
<gene>
    <name evidence="3" type="ORF">IAR63_15520</name>
</gene>
<dbReference type="KEGG" id="ccur:IAR63_15520"/>
<organism evidence="3 4">
    <name type="scientific">Cylindrospermopsis curvispora GIHE-G1</name>
    <dbReference type="NCBI Taxonomy" id="2666332"/>
    <lineage>
        <taxon>Bacteria</taxon>
        <taxon>Bacillati</taxon>
        <taxon>Cyanobacteriota</taxon>
        <taxon>Cyanophyceae</taxon>
        <taxon>Nostocales</taxon>
        <taxon>Aphanizomenonaceae</taxon>
        <taxon>Cylindrospermopsis</taxon>
    </lineage>
</organism>
<dbReference type="AlphaFoldDB" id="A0A7H0EZL0"/>
<reference evidence="3 4" key="1">
    <citation type="submission" date="2020-08" db="EMBL/GenBank/DDBJ databases">
        <title>Complete genome sequence of Raphidiopsis curvispora isolated from drinking water reservoir in South Korea.</title>
        <authorList>
            <person name="Jeong J."/>
        </authorList>
    </citation>
    <scope>NUCLEOTIDE SEQUENCE [LARGE SCALE GENOMIC DNA]</scope>
    <source>
        <strain evidence="3 4">GIHE-G1</strain>
    </source>
</reference>
<dbReference type="Pfam" id="PF05419">
    <property type="entry name" value="GUN4"/>
    <property type="match status" value="1"/>
</dbReference>
<dbReference type="EMBL" id="CP060822">
    <property type="protein sequence ID" value="QNP29226.1"/>
    <property type="molecule type" value="Genomic_DNA"/>
</dbReference>
<sequence>MASFTEKCYKLRYLLAEQNWKQANQETKNIIFGIINETKEIPFYLQNISQISSRNLRLIDRLWLKYSQGKFGFSVQQKIYREIGGTQDYDSEKWAIFIGKVGWNESLENENNENNNITLENVPEGHFPMLIPQNDYRPFFFIVIILSSPLLSFLVMKIFSNLWFFLTEFGIWGLLLWVILFILLKIIWITGWGYLQLRLSLHYVPKFNYTCSQIMSSIFERLKSSNL</sequence>
<dbReference type="SUPFAM" id="SSF140869">
    <property type="entry name" value="GUN4-like"/>
    <property type="match status" value="1"/>
</dbReference>
<dbReference type="CDD" id="cd16383">
    <property type="entry name" value="GUN4"/>
    <property type="match status" value="1"/>
</dbReference>
<keyword evidence="1" id="KW-0472">Membrane</keyword>
<feature type="domain" description="GUN4-like" evidence="2">
    <location>
        <begin position="9"/>
        <end position="129"/>
    </location>
</feature>
<dbReference type="PANTHER" id="PTHR34800">
    <property type="entry name" value="TETRAPYRROLE-BINDING PROTEIN, CHLOROPLASTIC"/>
    <property type="match status" value="1"/>
</dbReference>
<dbReference type="Gene3D" id="1.25.40.620">
    <property type="match status" value="1"/>
</dbReference>
<evidence type="ECO:0000313" key="3">
    <source>
        <dbReference type="EMBL" id="QNP29226.1"/>
    </source>
</evidence>
<dbReference type="Proteomes" id="UP000516013">
    <property type="component" value="Chromosome"/>
</dbReference>
<dbReference type="Gene3D" id="1.10.10.1770">
    <property type="entry name" value="Gun4-like"/>
    <property type="match status" value="1"/>
</dbReference>
<dbReference type="GO" id="GO:0030288">
    <property type="term" value="C:outer membrane-bounded periplasmic space"/>
    <property type="evidence" value="ECO:0007669"/>
    <property type="project" value="TreeGrafter"/>
</dbReference>
<dbReference type="InterPro" id="IPR037215">
    <property type="entry name" value="GUN4-like_sf"/>
</dbReference>
<evidence type="ECO:0000256" key="1">
    <source>
        <dbReference type="SAM" id="Phobius"/>
    </source>
</evidence>
<name>A0A7H0EZL0_9CYAN</name>
<protein>
    <submittedName>
        <fullName evidence="3">GUN4 domain-containing protein</fullName>
    </submittedName>
</protein>
<keyword evidence="1" id="KW-1133">Transmembrane helix</keyword>
<dbReference type="InterPro" id="IPR008629">
    <property type="entry name" value="GUN4-like"/>
</dbReference>
<dbReference type="RefSeq" id="WP_057177398.1">
    <property type="nucleotide sequence ID" value="NZ_CP060822.1"/>
</dbReference>
<evidence type="ECO:0000313" key="4">
    <source>
        <dbReference type="Proteomes" id="UP000516013"/>
    </source>
</evidence>
<accession>A0A7H0EZL0</accession>
<dbReference type="GO" id="GO:0046906">
    <property type="term" value="F:tetrapyrrole binding"/>
    <property type="evidence" value="ECO:0007669"/>
    <property type="project" value="TreeGrafter"/>
</dbReference>
<keyword evidence="4" id="KW-1185">Reference proteome</keyword>
<evidence type="ECO:0000259" key="2">
    <source>
        <dbReference type="Pfam" id="PF05419"/>
    </source>
</evidence>
<keyword evidence="1" id="KW-0812">Transmembrane</keyword>
<dbReference type="PANTHER" id="PTHR34800:SF1">
    <property type="entry name" value="TETRAPYRROLE-BINDING PROTEIN, CHLOROPLASTIC"/>
    <property type="match status" value="1"/>
</dbReference>